<feature type="domain" description="Aminotransferase class I/classII large" evidence="4">
    <location>
        <begin position="30"/>
        <end position="379"/>
    </location>
</feature>
<dbReference type="EC" id="2.6.1.83" evidence="5"/>
<dbReference type="Gene3D" id="3.90.1150.10">
    <property type="entry name" value="Aspartate Aminotransferase, domain 1"/>
    <property type="match status" value="1"/>
</dbReference>
<keyword evidence="3 5" id="KW-0808">Transferase</keyword>
<name>F2JQ84_CELLD</name>
<keyword evidence="6" id="KW-1185">Reference proteome</keyword>
<dbReference type="KEGG" id="cle:Clole_2032"/>
<dbReference type="InterPro" id="IPR015422">
    <property type="entry name" value="PyrdxlP-dep_Trfase_small"/>
</dbReference>
<dbReference type="PANTHER" id="PTHR42832:SF3">
    <property type="entry name" value="L-GLUTAMINE--4-(METHYLSULFANYL)-2-OXOBUTANOATE AMINOTRANSFERASE"/>
    <property type="match status" value="1"/>
</dbReference>
<dbReference type="Proteomes" id="UP000008467">
    <property type="component" value="Chromosome"/>
</dbReference>
<organism evidence="5 6">
    <name type="scientific">Cellulosilyticum lentocellum (strain ATCC 49066 / DSM 5427 / NCIMB 11756 / RHM5)</name>
    <name type="common">Clostridium lentocellum</name>
    <dbReference type="NCBI Taxonomy" id="642492"/>
    <lineage>
        <taxon>Bacteria</taxon>
        <taxon>Bacillati</taxon>
        <taxon>Bacillota</taxon>
        <taxon>Clostridia</taxon>
        <taxon>Lachnospirales</taxon>
        <taxon>Cellulosilyticaceae</taxon>
        <taxon>Cellulosilyticum</taxon>
    </lineage>
</organism>
<dbReference type="InterPro" id="IPR015424">
    <property type="entry name" value="PyrdxlP-dep_Trfase"/>
</dbReference>
<dbReference type="Gene3D" id="3.40.640.10">
    <property type="entry name" value="Type I PLP-dependent aspartate aminotransferase-like (Major domain)"/>
    <property type="match status" value="1"/>
</dbReference>
<sequence>MIADKMQQLSSAIFSELNEQKKALMKAGRSMIDFSIGTPDSPPSDRVMKLLSEATGDPLNYRYAISDTQELIDAVCHWYHQRYQVTLETDEVISLLGSQSGFTELALCLINPGDIVLVPSPSYPIFTIGPHLAGALLHKMPLLKENDYLIDFEAIPKDVAIAAKLMIVSYPNNPTAATANPEFYKALVAFAKRYNIMVLHDNAYSELLFDGQRGESFLSIPGAKEVGIEFNSLSKTYSIPGCRTAFAVGNKEMVSALKTLKSHVDYGMFLPFQKVAVSLLTGPQDEVKFIHDLYETRGQFLIQGLKEIGWNIPLPKGSMFVWAPIPRHYTSSMNFTQDLMHQAGVVVVPGISFGEEGEGYVRIALVQNEEAMAKAIKQIQASGILNT</sequence>
<evidence type="ECO:0000259" key="4">
    <source>
        <dbReference type="Pfam" id="PF00155"/>
    </source>
</evidence>
<evidence type="ECO:0000256" key="1">
    <source>
        <dbReference type="ARBA" id="ARBA00001933"/>
    </source>
</evidence>
<evidence type="ECO:0000256" key="3">
    <source>
        <dbReference type="ARBA" id="ARBA00022679"/>
    </source>
</evidence>
<gene>
    <name evidence="5" type="ordered locus">Clole_2032</name>
</gene>
<reference evidence="5 6" key="1">
    <citation type="journal article" date="2011" name="J. Bacteriol.">
        <title>Complete genome sequence of the cellulose-degrading bacterium Cellulosilyticum lentocellum.</title>
        <authorList>
            <consortium name="US DOE Joint Genome Institute"/>
            <person name="Miller D.A."/>
            <person name="Suen G."/>
            <person name="Bruce D."/>
            <person name="Copeland A."/>
            <person name="Cheng J.F."/>
            <person name="Detter C."/>
            <person name="Goodwin L.A."/>
            <person name="Han C.S."/>
            <person name="Hauser L.J."/>
            <person name="Land M.L."/>
            <person name="Lapidus A."/>
            <person name="Lucas S."/>
            <person name="Meincke L."/>
            <person name="Pitluck S."/>
            <person name="Tapia R."/>
            <person name="Teshima H."/>
            <person name="Woyke T."/>
            <person name="Fox B.G."/>
            <person name="Angert E.R."/>
            <person name="Currie C.R."/>
        </authorList>
    </citation>
    <scope>NUCLEOTIDE SEQUENCE [LARGE SCALE GENOMIC DNA]</scope>
    <source>
        <strain evidence="6">ATCC 49066 / DSM 5427 / NCIMB 11756 / RHM5</strain>
    </source>
</reference>
<proteinExistence type="predicted"/>
<dbReference type="eggNOG" id="COG0436">
    <property type="taxonomic scope" value="Bacteria"/>
</dbReference>
<dbReference type="GO" id="GO:0010285">
    <property type="term" value="F:L,L-diaminopimelate aminotransferase activity"/>
    <property type="evidence" value="ECO:0007669"/>
    <property type="project" value="UniProtKB-EC"/>
</dbReference>
<keyword evidence="2 5" id="KW-0032">Aminotransferase</keyword>
<dbReference type="CDD" id="cd00609">
    <property type="entry name" value="AAT_like"/>
    <property type="match status" value="1"/>
</dbReference>
<dbReference type="InterPro" id="IPR015421">
    <property type="entry name" value="PyrdxlP-dep_Trfase_major"/>
</dbReference>
<dbReference type="HOGENOM" id="CLU_017584_4_5_9"/>
<dbReference type="EMBL" id="CP002582">
    <property type="protein sequence ID" value="ADZ83746.1"/>
    <property type="molecule type" value="Genomic_DNA"/>
</dbReference>
<dbReference type="InterPro" id="IPR050881">
    <property type="entry name" value="LL-DAP_aminotransferase"/>
</dbReference>
<evidence type="ECO:0000313" key="6">
    <source>
        <dbReference type="Proteomes" id="UP000008467"/>
    </source>
</evidence>
<dbReference type="GO" id="GO:0030170">
    <property type="term" value="F:pyridoxal phosphate binding"/>
    <property type="evidence" value="ECO:0007669"/>
    <property type="project" value="InterPro"/>
</dbReference>
<evidence type="ECO:0000256" key="2">
    <source>
        <dbReference type="ARBA" id="ARBA00022576"/>
    </source>
</evidence>
<dbReference type="PANTHER" id="PTHR42832">
    <property type="entry name" value="AMINO ACID AMINOTRANSFERASE"/>
    <property type="match status" value="1"/>
</dbReference>
<dbReference type="AlphaFoldDB" id="F2JQ84"/>
<dbReference type="STRING" id="642492.Clole_2032"/>
<dbReference type="InterPro" id="IPR004839">
    <property type="entry name" value="Aminotransferase_I/II_large"/>
</dbReference>
<protein>
    <submittedName>
        <fullName evidence="5">LL-diaminopimelate aminotransferase</fullName>
        <ecNumber evidence="5">2.6.1.83</ecNumber>
    </submittedName>
</protein>
<accession>F2JQ84</accession>
<dbReference type="SUPFAM" id="SSF53383">
    <property type="entry name" value="PLP-dependent transferases"/>
    <property type="match status" value="1"/>
</dbReference>
<comment type="cofactor">
    <cofactor evidence="1">
        <name>pyridoxal 5'-phosphate</name>
        <dbReference type="ChEBI" id="CHEBI:597326"/>
    </cofactor>
</comment>
<dbReference type="Pfam" id="PF00155">
    <property type="entry name" value="Aminotran_1_2"/>
    <property type="match status" value="1"/>
</dbReference>
<evidence type="ECO:0000313" key="5">
    <source>
        <dbReference type="EMBL" id="ADZ83746.1"/>
    </source>
</evidence>
<dbReference type="RefSeq" id="WP_013657040.1">
    <property type="nucleotide sequence ID" value="NC_015275.1"/>
</dbReference>